<reference evidence="1 2" key="1">
    <citation type="submission" date="2017-11" db="EMBL/GenBank/DDBJ databases">
        <authorList>
            <person name="Han C.G."/>
        </authorList>
    </citation>
    <scope>NUCLEOTIDE SEQUENCE [LARGE SCALE GENOMIC DNA]</scope>
    <source>
        <strain evidence="1 2">ANC 5347</strain>
    </source>
</reference>
<dbReference type="RefSeq" id="WP_100357399.1">
    <property type="nucleotide sequence ID" value="NZ_PGOZ01000004.1"/>
</dbReference>
<sequence length="187" mass="21757">MQNQTIIPYVPIEPRVQAKTEKSQRICQQLFHIIDQCVQAQFSFNHDTKKGWLSISPDQINDLLQELSKNNHSDQSIDIDQLKTSLNDLIYPTFKGEHTVTSPIWNNTNVRVWQFQLNQIAPGGNMDIQLMDAELMLDCSLSTLRIWRQSLEAAPNQRDVTYQTTDLIYKLMDLEIKLQQVQNKLEQ</sequence>
<organism evidence="1 2">
    <name type="scientific">Acinetobacter pseudolwoffii</name>
    <dbReference type="NCBI Taxonomy" id="2053287"/>
    <lineage>
        <taxon>Bacteria</taxon>
        <taxon>Pseudomonadati</taxon>
        <taxon>Pseudomonadota</taxon>
        <taxon>Gammaproteobacteria</taxon>
        <taxon>Moraxellales</taxon>
        <taxon>Moraxellaceae</taxon>
        <taxon>Acinetobacter</taxon>
    </lineage>
</organism>
<comment type="caution">
    <text evidence="1">The sequence shown here is derived from an EMBL/GenBank/DDBJ whole genome shotgun (WGS) entry which is preliminary data.</text>
</comment>
<proteinExistence type="predicted"/>
<name>A0A2H9UMV6_9GAMM</name>
<dbReference type="EMBL" id="PGOZ01000004">
    <property type="protein sequence ID" value="PJI33017.1"/>
    <property type="molecule type" value="Genomic_DNA"/>
</dbReference>
<reference evidence="1 2" key="2">
    <citation type="submission" date="2017-12" db="EMBL/GenBank/DDBJ databases">
        <title>Revising the taxonomy of the Acinetobacter lwoffii group: the description of Acinetobacter pseudolwoffii sp. nov. and emended description of Acinetobacter lwoffii.</title>
        <authorList>
            <person name="Nemec A."/>
        </authorList>
    </citation>
    <scope>NUCLEOTIDE SEQUENCE [LARGE SCALE GENOMIC DNA]</scope>
    <source>
        <strain evidence="1 2">ANC 5347</strain>
    </source>
</reference>
<protein>
    <submittedName>
        <fullName evidence="1">Uncharacterized protein</fullName>
    </submittedName>
</protein>
<evidence type="ECO:0000313" key="2">
    <source>
        <dbReference type="Proteomes" id="UP000242351"/>
    </source>
</evidence>
<dbReference type="AlphaFoldDB" id="A0A2H9UMV6"/>
<dbReference type="Proteomes" id="UP000242351">
    <property type="component" value="Unassembled WGS sequence"/>
</dbReference>
<gene>
    <name evidence="1" type="ORF">CU320_05045</name>
</gene>
<evidence type="ECO:0000313" key="1">
    <source>
        <dbReference type="EMBL" id="PJI33017.1"/>
    </source>
</evidence>
<accession>A0A2H9UMV6</accession>